<keyword evidence="4" id="KW-1185">Reference proteome</keyword>
<dbReference type="Pfam" id="PF13374">
    <property type="entry name" value="TPR_10"/>
    <property type="match status" value="1"/>
</dbReference>
<dbReference type="InterPro" id="IPR053137">
    <property type="entry name" value="NLR-like"/>
</dbReference>
<evidence type="ECO:0000313" key="4">
    <source>
        <dbReference type="Proteomes" id="UP001600424"/>
    </source>
</evidence>
<accession>A0ABW6J2P3</accession>
<evidence type="ECO:0000313" key="3">
    <source>
        <dbReference type="EMBL" id="MFE5983637.1"/>
    </source>
</evidence>
<dbReference type="PANTHER" id="PTHR46082:SF6">
    <property type="entry name" value="AAA+ ATPASE DOMAIN-CONTAINING PROTEIN-RELATED"/>
    <property type="match status" value="1"/>
</dbReference>
<dbReference type="InterPro" id="IPR027417">
    <property type="entry name" value="P-loop_NTPase"/>
</dbReference>
<dbReference type="PANTHER" id="PTHR46082">
    <property type="entry name" value="ATP/GTP-BINDING PROTEIN-RELATED"/>
    <property type="match status" value="1"/>
</dbReference>
<sequence length="1005" mass="107566">MNPERLVLVQTDNPTGFGSGYLVGPQLVLTALHVVLAEGRWAEHVQARVGHPHFGRVEQRRAQVCWPDPEQGVPAADGLDIALIWLDEPVATTGGPVLWGLPEGTGQIPYTGAGFPAFAADTGNSAQVEALRGELSAVSTSSAGWVLDCRIWPAASCDGERPWAGASGAAVFCHGRLVGVAVEDNRSMDWRRLHAAPIHEALDSPGFAELVTRKGHAGTAGVPETVTATGYAAPPGATEPRWPVIVGQVPTLATALQPRSDLREEIERARAAGGSVVLTQVLSGGGGVGKTQLAAACVTDALAQGTDIVVWAPAAEPQQVITQYARAAADLHLAGATGEDPEADARTLLAWLGTTSRRWLVVLDDVADPVTLGAWWPVSRSGTGWSLATTRLNDARLTGGGRTRVDIGIYTPEESVSYLSERLDRDDMGHLLDDQATCLAEALGHLPLGLGLAAAHMLNEALTCTEYLDLFNSRATRLADALPDTADAEGYGRHITVALLLSFDAVQEADTTKLAGPALCLAALLDPAGHPHSFWSSPPLLEYFSHYPPYDQQVTAGQIHSVLRLLHRYALITHDRRAEPRAVRIHALTARAVRESIPATGLAHLATAAADGLLHIWPEIDPQHPELAATLRTNTDALAFHTDHRLWHPVLHRAGDSLSAAGLISSATAYWQRMVTTDEGVFGADHPHLLSSRASLAICYRQGGRTDEAIELLEHVVADSERLLGGDHPDTLLSRNSLASTYLQRARTEDATALLEQLVADSERLLGPDHRTSLLARANLAGAYQQGNQADKALGLQEQAVADSERLLGALHPSTLTARNNLARLYQKAGRAEEALALQEQVLSDSEHLLGTDHPNTLLARANLADSYRQGGRIEEAITLLEQVVPDRERVLGPDHIDTVIARGSLAGTYEQAGRTEESIDLLESVVADCERLLGVDHPDLIIARYGLAGSYRQSGQTDKALDLMERVTADSTRMLGPDHPDTLATLDHITHLRQSAIDPGPEAE</sequence>
<dbReference type="InterPro" id="IPR002182">
    <property type="entry name" value="NB-ARC"/>
</dbReference>
<dbReference type="EMBL" id="JBHTRV010000026">
    <property type="protein sequence ID" value="MFE5983637.1"/>
    <property type="molecule type" value="Genomic_DNA"/>
</dbReference>
<dbReference type="SUPFAM" id="SSF50494">
    <property type="entry name" value="Trypsin-like serine proteases"/>
    <property type="match status" value="1"/>
</dbReference>
<name>A0ABW6J2P3_STRWE</name>
<dbReference type="Gene3D" id="3.40.50.300">
    <property type="entry name" value="P-loop containing nucleotide triphosphate hydrolases"/>
    <property type="match status" value="1"/>
</dbReference>
<dbReference type="Pfam" id="PF13424">
    <property type="entry name" value="TPR_12"/>
    <property type="match status" value="3"/>
</dbReference>
<gene>
    <name evidence="3" type="ORF">ACFQ63_28590</name>
</gene>
<dbReference type="InterPro" id="IPR009003">
    <property type="entry name" value="Peptidase_S1_PA"/>
</dbReference>
<proteinExistence type="predicted"/>
<feature type="domain" description="Peptidase S1" evidence="1">
    <location>
        <begin position="15"/>
        <end position="182"/>
    </location>
</feature>
<reference evidence="3 4" key="1">
    <citation type="submission" date="2024-09" db="EMBL/GenBank/DDBJ databases">
        <title>The Natural Products Discovery Center: Release of the First 8490 Sequenced Strains for Exploring Actinobacteria Biosynthetic Diversity.</title>
        <authorList>
            <person name="Kalkreuter E."/>
            <person name="Kautsar S.A."/>
            <person name="Yang D."/>
            <person name="Bader C.D."/>
            <person name="Teijaro C.N."/>
            <person name="Fluegel L."/>
            <person name="Davis C.M."/>
            <person name="Simpson J.R."/>
            <person name="Lauterbach L."/>
            <person name="Steele A.D."/>
            <person name="Gui C."/>
            <person name="Meng S."/>
            <person name="Li G."/>
            <person name="Viehrig K."/>
            <person name="Ye F."/>
            <person name="Su P."/>
            <person name="Kiefer A.F."/>
            <person name="Nichols A."/>
            <person name="Cepeda A.J."/>
            <person name="Yan W."/>
            <person name="Fan B."/>
            <person name="Jiang Y."/>
            <person name="Adhikari A."/>
            <person name="Zheng C.-J."/>
            <person name="Schuster L."/>
            <person name="Cowan T.M."/>
            <person name="Smanski M.J."/>
            <person name="Chevrette M.G."/>
            <person name="De Carvalho L.P.S."/>
            <person name="Shen B."/>
        </authorList>
    </citation>
    <scope>NUCLEOTIDE SEQUENCE [LARGE SCALE GENOMIC DNA]</scope>
    <source>
        <strain evidence="3 4">NPDC056472</strain>
    </source>
</reference>
<protein>
    <submittedName>
        <fullName evidence="3">Tetratricopeptide repeat protein</fullName>
    </submittedName>
</protein>
<dbReference type="Pfam" id="PF00089">
    <property type="entry name" value="Trypsin"/>
    <property type="match status" value="1"/>
</dbReference>
<dbReference type="Proteomes" id="UP001600424">
    <property type="component" value="Unassembled WGS sequence"/>
</dbReference>
<comment type="caution">
    <text evidence="3">The sequence shown here is derived from an EMBL/GenBank/DDBJ whole genome shotgun (WGS) entry which is preliminary data.</text>
</comment>
<dbReference type="SUPFAM" id="SSF48452">
    <property type="entry name" value="TPR-like"/>
    <property type="match status" value="3"/>
</dbReference>
<dbReference type="Pfam" id="PF00931">
    <property type="entry name" value="NB-ARC"/>
    <property type="match status" value="1"/>
</dbReference>
<dbReference type="Gene3D" id="1.25.40.10">
    <property type="entry name" value="Tetratricopeptide repeat domain"/>
    <property type="match status" value="2"/>
</dbReference>
<evidence type="ECO:0000259" key="2">
    <source>
        <dbReference type="Pfam" id="PF00931"/>
    </source>
</evidence>
<dbReference type="RefSeq" id="WP_386253405.1">
    <property type="nucleotide sequence ID" value="NZ_JBHTRV010000026.1"/>
</dbReference>
<feature type="domain" description="NB-ARC" evidence="2">
    <location>
        <begin position="282"/>
        <end position="417"/>
    </location>
</feature>
<dbReference type="InterPro" id="IPR001254">
    <property type="entry name" value="Trypsin_dom"/>
</dbReference>
<dbReference type="SUPFAM" id="SSF52540">
    <property type="entry name" value="P-loop containing nucleoside triphosphate hydrolases"/>
    <property type="match status" value="1"/>
</dbReference>
<dbReference type="InterPro" id="IPR011990">
    <property type="entry name" value="TPR-like_helical_dom_sf"/>
</dbReference>
<organism evidence="3 4">
    <name type="scientific">Streptomyces wedmorensis</name>
    <dbReference type="NCBI Taxonomy" id="43759"/>
    <lineage>
        <taxon>Bacteria</taxon>
        <taxon>Bacillati</taxon>
        <taxon>Actinomycetota</taxon>
        <taxon>Actinomycetes</taxon>
        <taxon>Kitasatosporales</taxon>
        <taxon>Streptomycetaceae</taxon>
        <taxon>Streptomyces</taxon>
    </lineage>
</organism>
<evidence type="ECO:0000259" key="1">
    <source>
        <dbReference type="Pfam" id="PF00089"/>
    </source>
</evidence>